<dbReference type="NCBIfam" id="TIGR00278">
    <property type="entry name" value="membrane protein insertion efficiency factor YidD"/>
    <property type="match status" value="1"/>
</dbReference>
<comment type="function">
    <text evidence="1">Could be involved in insertion of integral membrane proteins into the membrane.</text>
</comment>
<organism evidence="3 4">
    <name type="scientific">Epidermidibacterium keratini</name>
    <dbReference type="NCBI Taxonomy" id="1891644"/>
    <lineage>
        <taxon>Bacteria</taxon>
        <taxon>Bacillati</taxon>
        <taxon>Actinomycetota</taxon>
        <taxon>Actinomycetes</taxon>
        <taxon>Sporichthyales</taxon>
        <taxon>Sporichthyaceae</taxon>
        <taxon>Epidermidibacterium</taxon>
    </lineage>
</organism>
<dbReference type="HAMAP" id="MF_00386">
    <property type="entry name" value="UPF0161_YidD"/>
    <property type="match status" value="1"/>
</dbReference>
<dbReference type="OrthoDB" id="9801753at2"/>
<dbReference type="GO" id="GO:0005886">
    <property type="term" value="C:plasma membrane"/>
    <property type="evidence" value="ECO:0007669"/>
    <property type="project" value="UniProtKB-SubCell"/>
</dbReference>
<feature type="region of interest" description="Disordered" evidence="2">
    <location>
        <begin position="80"/>
        <end position="99"/>
    </location>
</feature>
<dbReference type="PANTHER" id="PTHR33383:SF1">
    <property type="entry name" value="MEMBRANE PROTEIN INSERTION EFFICIENCY FACTOR-RELATED"/>
    <property type="match status" value="1"/>
</dbReference>
<dbReference type="Proteomes" id="UP000463857">
    <property type="component" value="Chromosome"/>
</dbReference>
<evidence type="ECO:0000256" key="2">
    <source>
        <dbReference type="SAM" id="MobiDB-lite"/>
    </source>
</evidence>
<reference evidence="3 4" key="1">
    <citation type="journal article" date="2018" name="Int. J. Syst. Evol. Microbiol.">
        <title>Epidermidibacterium keratini gen. nov., sp. nov., a member of the family Sporichthyaceae, isolated from keratin epidermis.</title>
        <authorList>
            <person name="Lee D.G."/>
            <person name="Trujillo M.E."/>
            <person name="Kang S."/>
            <person name="Nam J.J."/>
            <person name="Kim Y.J."/>
        </authorList>
    </citation>
    <scope>NUCLEOTIDE SEQUENCE [LARGE SCALE GENOMIC DNA]</scope>
    <source>
        <strain evidence="3 4">EPI-7</strain>
    </source>
</reference>
<dbReference type="RefSeq" id="WP_159545010.1">
    <property type="nucleotide sequence ID" value="NZ_CP047156.1"/>
</dbReference>
<accession>A0A7L4YN55</accession>
<dbReference type="PANTHER" id="PTHR33383">
    <property type="entry name" value="MEMBRANE PROTEIN INSERTION EFFICIENCY FACTOR-RELATED"/>
    <property type="match status" value="1"/>
</dbReference>
<dbReference type="InParanoid" id="A0A7L4YN55"/>
<name>A0A7L4YN55_9ACTN</name>
<proteinExistence type="inferred from homology"/>
<dbReference type="KEGG" id="eke:EK0264_09440"/>
<evidence type="ECO:0000256" key="1">
    <source>
        <dbReference type="HAMAP-Rule" id="MF_00386"/>
    </source>
</evidence>
<keyword evidence="4" id="KW-1185">Reference proteome</keyword>
<gene>
    <name evidence="3" type="primary">yidD</name>
    <name evidence="3" type="ORF">EK0264_09440</name>
</gene>
<keyword evidence="1" id="KW-0472">Membrane</keyword>
<keyword evidence="1" id="KW-1003">Cell membrane</keyword>
<dbReference type="FunCoup" id="A0A7L4YN55">
    <property type="interactions" value="23"/>
</dbReference>
<comment type="similarity">
    <text evidence="1">Belongs to the UPF0161 family.</text>
</comment>
<sequence length="99" mass="10611">MSDPQQTPPPGLPARALLGLVRGYQRWISPLLPPSCRFYPSCSQYAVEAIATHGALRGTGYAAVRLLKCGPWHPGGVDFVKPARPGRRAPRIAPDHGAS</sequence>
<protein>
    <recommendedName>
        <fullName evidence="1">Putative membrane protein insertion efficiency factor</fullName>
    </recommendedName>
</protein>
<dbReference type="AlphaFoldDB" id="A0A7L4YN55"/>
<dbReference type="Pfam" id="PF01809">
    <property type="entry name" value="YidD"/>
    <property type="match status" value="1"/>
</dbReference>
<dbReference type="InterPro" id="IPR002696">
    <property type="entry name" value="Membr_insert_effic_factor_YidD"/>
</dbReference>
<comment type="subcellular location">
    <subcellularLocation>
        <location evidence="1">Cell membrane</location>
        <topology evidence="1">Peripheral membrane protein</topology>
        <orientation evidence="1">Cytoplasmic side</orientation>
    </subcellularLocation>
</comment>
<dbReference type="EMBL" id="CP047156">
    <property type="protein sequence ID" value="QHC00482.1"/>
    <property type="molecule type" value="Genomic_DNA"/>
</dbReference>
<dbReference type="SMART" id="SM01234">
    <property type="entry name" value="Haemolytic"/>
    <property type="match status" value="1"/>
</dbReference>
<evidence type="ECO:0000313" key="4">
    <source>
        <dbReference type="Proteomes" id="UP000463857"/>
    </source>
</evidence>
<evidence type="ECO:0000313" key="3">
    <source>
        <dbReference type="EMBL" id="QHC00482.1"/>
    </source>
</evidence>